<dbReference type="EMBL" id="VXIS01000229">
    <property type="protein sequence ID" value="KAA8896068.1"/>
    <property type="molecule type" value="Genomic_DNA"/>
</dbReference>
<evidence type="ECO:0000313" key="2">
    <source>
        <dbReference type="Proteomes" id="UP000326924"/>
    </source>
</evidence>
<evidence type="ECO:0000313" key="1">
    <source>
        <dbReference type="EMBL" id="KAA8896068.1"/>
    </source>
</evidence>
<dbReference type="AlphaFoldDB" id="A0A5J5EMX0"/>
<accession>A0A5J5EMX0</accession>
<dbReference type="OrthoDB" id="3941259at2759"/>
<comment type="caution">
    <text evidence="1">The sequence shown here is derived from an EMBL/GenBank/DDBJ whole genome shotgun (WGS) entry which is preliminary data.</text>
</comment>
<dbReference type="Proteomes" id="UP000326924">
    <property type="component" value="Unassembled WGS sequence"/>
</dbReference>
<gene>
    <name evidence="1" type="ORF">FN846DRAFT_911071</name>
</gene>
<proteinExistence type="predicted"/>
<organism evidence="1 2">
    <name type="scientific">Sphaerosporella brunnea</name>
    <dbReference type="NCBI Taxonomy" id="1250544"/>
    <lineage>
        <taxon>Eukaryota</taxon>
        <taxon>Fungi</taxon>
        <taxon>Dikarya</taxon>
        <taxon>Ascomycota</taxon>
        <taxon>Pezizomycotina</taxon>
        <taxon>Pezizomycetes</taxon>
        <taxon>Pezizales</taxon>
        <taxon>Pyronemataceae</taxon>
        <taxon>Sphaerosporella</taxon>
    </lineage>
</organism>
<reference evidence="1 2" key="1">
    <citation type="submission" date="2019-09" db="EMBL/GenBank/DDBJ databases">
        <title>Draft genome of the ectomycorrhizal ascomycete Sphaerosporella brunnea.</title>
        <authorList>
            <consortium name="DOE Joint Genome Institute"/>
            <person name="Benucci G.M."/>
            <person name="Marozzi G."/>
            <person name="Antonielli L."/>
            <person name="Sanchez S."/>
            <person name="Marco P."/>
            <person name="Wang X."/>
            <person name="Falini L.B."/>
            <person name="Barry K."/>
            <person name="Haridas S."/>
            <person name="Lipzen A."/>
            <person name="Labutti K."/>
            <person name="Grigoriev I.V."/>
            <person name="Murat C."/>
            <person name="Martin F."/>
            <person name="Albertini E."/>
            <person name="Donnini D."/>
            <person name="Bonito G."/>
        </authorList>
    </citation>
    <scope>NUCLEOTIDE SEQUENCE [LARGE SCALE GENOMIC DNA]</scope>
    <source>
        <strain evidence="1 2">Sb_GMNB300</strain>
    </source>
</reference>
<keyword evidence="2" id="KW-1185">Reference proteome</keyword>
<sequence length="179" mass="19507">MKADIELALLILGHKDNSISITPEAFEYALSFGTPVIVTAAMSNHANKTQALELVMDNGNADRSVFREGFKGSQKITDEIVKKAAVNWVNGKELMEGLANRDGVEFDEAAMEPIARHFDENTMRSILRRHSNIQITKDMLVAAAGNQRSGVGVMRELLGHSSGVEVDATILKTVAINEV</sequence>
<dbReference type="Pfam" id="PF23397">
    <property type="entry name" value="DUF7104"/>
    <property type="match status" value="2"/>
</dbReference>
<protein>
    <submittedName>
        <fullName evidence="1">Uncharacterized protein</fullName>
    </submittedName>
</protein>
<dbReference type="InParanoid" id="A0A5J5EMX0"/>
<dbReference type="InterPro" id="IPR055530">
    <property type="entry name" value="DUF7104"/>
</dbReference>
<name>A0A5J5EMX0_9PEZI</name>